<name>A0A409YR41_9AGAR</name>
<dbReference type="AlphaFoldDB" id="A0A409YR41"/>
<protein>
    <submittedName>
        <fullName evidence="1">Uncharacterized protein</fullName>
    </submittedName>
</protein>
<dbReference type="OrthoDB" id="73076at2759"/>
<dbReference type="Proteomes" id="UP000284842">
    <property type="component" value="Unassembled WGS sequence"/>
</dbReference>
<dbReference type="InParanoid" id="A0A409YR41"/>
<accession>A0A409YR41</accession>
<gene>
    <name evidence="1" type="ORF">CVT24_008275</name>
</gene>
<sequence length="518" mass="57245">MPNDIATYSDIRECGYSATSPLFKRDIEKIDQQDDNAATRLLSAATLEWFQMNKPDSFATISYLFVMGELVDAYQNRFITIPERVRMVMNWEDLCASADPPSWHVTRMNKPDSFATISYLFVMGELVDAYQNRFITIPERVRMVMNWEDLCSLPQYSEEELVEIHAKDTSEIAKFLSDNLPAIQLANEPVTKTVLSLPISYSDHSTRSAAIDLSQLVALQKAHQTRQAELGVRTQIKKGGSHVDSVSALGSGASATASSPLGNELEVPMSLDTAAQRTARQQIIHDLNEIVKQHKEHAVGTGAERSLQWDNTATTSTAGNAANAAAVSTAAATRALTLRRQVSKKLALPQEVEDAGITSVRLLATDSTTKYAFVYYETHIALAKVIAFHSRSGGKNGKLGYISSHGNIAGVTHLYCQLHEHDYSSRFRQTPTSRSLGRNKTFLPPKLFGLLMSPQYLCALKIRPRELPTGDLILSEQDSTMYDTLKSNIGIITSFVSTLMKPKKKSATIDVTGDDEED</sequence>
<proteinExistence type="predicted"/>
<keyword evidence="2" id="KW-1185">Reference proteome</keyword>
<comment type="caution">
    <text evidence="1">The sequence shown here is derived from an EMBL/GenBank/DDBJ whole genome shotgun (WGS) entry which is preliminary data.</text>
</comment>
<dbReference type="EMBL" id="NHTK01000804">
    <property type="protein sequence ID" value="PPR05475.1"/>
    <property type="molecule type" value="Genomic_DNA"/>
</dbReference>
<organism evidence="1 2">
    <name type="scientific">Panaeolus cyanescens</name>
    <dbReference type="NCBI Taxonomy" id="181874"/>
    <lineage>
        <taxon>Eukaryota</taxon>
        <taxon>Fungi</taxon>
        <taxon>Dikarya</taxon>
        <taxon>Basidiomycota</taxon>
        <taxon>Agaricomycotina</taxon>
        <taxon>Agaricomycetes</taxon>
        <taxon>Agaricomycetidae</taxon>
        <taxon>Agaricales</taxon>
        <taxon>Agaricineae</taxon>
        <taxon>Galeropsidaceae</taxon>
        <taxon>Panaeolus</taxon>
    </lineage>
</organism>
<dbReference type="STRING" id="181874.A0A409YR41"/>
<reference evidence="1 2" key="1">
    <citation type="journal article" date="2018" name="Evol. Lett.">
        <title>Horizontal gene cluster transfer increased hallucinogenic mushroom diversity.</title>
        <authorList>
            <person name="Reynolds H.T."/>
            <person name="Vijayakumar V."/>
            <person name="Gluck-Thaler E."/>
            <person name="Korotkin H.B."/>
            <person name="Matheny P.B."/>
            <person name="Slot J.C."/>
        </authorList>
    </citation>
    <scope>NUCLEOTIDE SEQUENCE [LARGE SCALE GENOMIC DNA]</scope>
    <source>
        <strain evidence="1 2">2629</strain>
    </source>
</reference>
<evidence type="ECO:0000313" key="2">
    <source>
        <dbReference type="Proteomes" id="UP000284842"/>
    </source>
</evidence>
<evidence type="ECO:0000313" key="1">
    <source>
        <dbReference type="EMBL" id="PPR05475.1"/>
    </source>
</evidence>